<reference evidence="2" key="1">
    <citation type="submission" date="2021-11" db="EMBL/GenBank/DDBJ databases">
        <authorList>
            <person name="Denance N."/>
            <person name="Briand M."/>
            <person name="Dupas E."/>
            <person name="Durand K."/>
            <person name="Legendre B."/>
            <person name="Cunty A."/>
            <person name="Donnadieu C."/>
            <person name="Lopez Roques C."/>
            <person name="Cesbron S."/>
            <person name="Jacques M.A."/>
        </authorList>
    </citation>
    <scope>NUCLEOTIDE SEQUENCE</scope>
    <source>
        <strain evidence="2">CFBP8070</strain>
    </source>
</reference>
<proteinExistence type="predicted"/>
<feature type="region of interest" description="Disordered" evidence="1">
    <location>
        <begin position="1"/>
        <end position="47"/>
    </location>
</feature>
<dbReference type="EMBL" id="JAJKGN010000001">
    <property type="protein sequence ID" value="MDC6407783.1"/>
    <property type="molecule type" value="Genomic_DNA"/>
</dbReference>
<protein>
    <submittedName>
        <fullName evidence="2">Uncharacterized protein</fullName>
    </submittedName>
</protein>
<reference evidence="2" key="2">
    <citation type="journal article" date="2023" name="Commun. Biol.">
        <title>Suspicions of two bridgehead invasions of Xylella fastidiosa subsp. multiplex in France.</title>
        <authorList>
            <person name="Dupas E."/>
            <person name="Durand K."/>
            <person name="Rieux A."/>
            <person name="Briand M."/>
            <person name="Pruvost O."/>
            <person name="Cunty A."/>
            <person name="Denance N."/>
            <person name="Donnadieu C."/>
            <person name="Legendre B."/>
            <person name="Lopez-Roques C."/>
            <person name="Cesbron S."/>
            <person name="Ravigne V."/>
            <person name="Jacques M.A."/>
        </authorList>
    </citation>
    <scope>NUCLEOTIDE SEQUENCE</scope>
    <source>
        <strain evidence="2">CFBP8070</strain>
    </source>
</reference>
<organism evidence="2 3">
    <name type="scientific">Xylella fastidiosa subsp. multiplex</name>
    <dbReference type="NCBI Taxonomy" id="644357"/>
    <lineage>
        <taxon>Bacteria</taxon>
        <taxon>Pseudomonadati</taxon>
        <taxon>Pseudomonadota</taxon>
        <taxon>Gammaproteobacteria</taxon>
        <taxon>Lysobacterales</taxon>
        <taxon>Lysobacteraceae</taxon>
        <taxon>Xylella</taxon>
    </lineage>
</organism>
<evidence type="ECO:0000256" key="1">
    <source>
        <dbReference type="SAM" id="MobiDB-lite"/>
    </source>
</evidence>
<sequence length="47" mass="4991">MTITRPDIHIQDTPQTHPNGTGGVNTTVQQHLNTCPASSPNLPDSPT</sequence>
<gene>
    <name evidence="2" type="ORF">LOK82_03555</name>
</gene>
<dbReference type="Proteomes" id="UP001220702">
    <property type="component" value="Unassembled WGS sequence"/>
</dbReference>
<feature type="compositionally biased region" description="Polar residues" evidence="1">
    <location>
        <begin position="12"/>
        <end position="47"/>
    </location>
</feature>
<comment type="caution">
    <text evidence="2">The sequence shown here is derived from an EMBL/GenBank/DDBJ whole genome shotgun (WGS) entry which is preliminary data.</text>
</comment>
<evidence type="ECO:0000313" key="2">
    <source>
        <dbReference type="EMBL" id="MDC6407783.1"/>
    </source>
</evidence>
<name>A0AAW6HSL9_XYLFS</name>
<evidence type="ECO:0000313" key="3">
    <source>
        <dbReference type="Proteomes" id="UP001220702"/>
    </source>
</evidence>
<dbReference type="AlphaFoldDB" id="A0AAW6HSL9"/>
<accession>A0AAW6HSL9</accession>
<feature type="compositionally biased region" description="Basic and acidic residues" evidence="1">
    <location>
        <begin position="1"/>
        <end position="10"/>
    </location>
</feature>
<dbReference type="RefSeq" id="WP_154128291.1">
    <property type="nucleotide sequence ID" value="NZ_CP047134.1"/>
</dbReference>